<evidence type="ECO:0000313" key="3">
    <source>
        <dbReference type="Proteomes" id="UP000284177"/>
    </source>
</evidence>
<dbReference type="AlphaFoldDB" id="A0A419T6X7"/>
<comment type="caution">
    <text evidence="2">The sequence shown here is derived from an EMBL/GenBank/DDBJ whole genome shotgun (WGS) entry which is preliminary data.</text>
</comment>
<dbReference type="Gene3D" id="3.30.565.10">
    <property type="entry name" value="Histidine kinase-like ATPase, C-terminal domain"/>
    <property type="match status" value="1"/>
</dbReference>
<dbReference type="OrthoDB" id="9797578at2"/>
<dbReference type="SUPFAM" id="SSF55874">
    <property type="entry name" value="ATPase domain of HSP90 chaperone/DNA topoisomerase II/histidine kinase"/>
    <property type="match status" value="1"/>
</dbReference>
<gene>
    <name evidence="2" type="ORF">BET03_09735</name>
</gene>
<keyword evidence="3" id="KW-1185">Reference proteome</keyword>
<dbReference type="Pfam" id="PF02518">
    <property type="entry name" value="HATPase_c"/>
    <property type="match status" value="1"/>
</dbReference>
<name>A0A419T6X7_9FIRM</name>
<protein>
    <submittedName>
        <fullName evidence="2">Anti-sigma regulatory factor</fullName>
    </submittedName>
</protein>
<dbReference type="RefSeq" id="WP_120167971.1">
    <property type="nucleotide sequence ID" value="NZ_MCIB01000007.1"/>
</dbReference>
<accession>A0A419T6X7</accession>
<dbReference type="InterPro" id="IPR036890">
    <property type="entry name" value="HATPase_C_sf"/>
</dbReference>
<dbReference type="EMBL" id="MCIB01000007">
    <property type="protein sequence ID" value="RKD33185.1"/>
    <property type="molecule type" value="Genomic_DNA"/>
</dbReference>
<evidence type="ECO:0000313" key="2">
    <source>
        <dbReference type="EMBL" id="RKD33185.1"/>
    </source>
</evidence>
<sequence>MNKKDDTIKLEYDIIQNDFVRAGEASSNVKKILKQLGIDSKIIRRVAIVTYEAEMNIVIHSYGGKLLVEISSKKIEITAKDNGPGIEDIEKAMQEGFSTASNEIRELGFGAGMGLPNMKKCSDVLKIDSEKGKGTTVYMEIFMKSNQN</sequence>
<organism evidence="2 3">
    <name type="scientific">Thermohalobacter berrensis</name>
    <dbReference type="NCBI Taxonomy" id="99594"/>
    <lineage>
        <taxon>Bacteria</taxon>
        <taxon>Bacillati</taxon>
        <taxon>Bacillota</taxon>
        <taxon>Tissierellia</taxon>
        <taxon>Tissierellales</taxon>
        <taxon>Thermohalobacteraceae</taxon>
        <taxon>Thermohalobacter</taxon>
    </lineage>
</organism>
<feature type="domain" description="Histidine kinase/HSP90-like ATPase" evidence="1">
    <location>
        <begin position="45"/>
        <end position="141"/>
    </location>
</feature>
<proteinExistence type="predicted"/>
<reference evidence="2 3" key="1">
    <citation type="submission" date="2016-08" db="EMBL/GenBank/DDBJ databases">
        <title>Novel Firmicutes and Novel Genomes.</title>
        <authorList>
            <person name="Poppleton D.I."/>
            <person name="Gribaldo S."/>
        </authorList>
    </citation>
    <scope>NUCLEOTIDE SEQUENCE [LARGE SCALE GENOMIC DNA]</scope>
    <source>
        <strain evidence="2 3">CTT3</strain>
    </source>
</reference>
<dbReference type="InterPro" id="IPR003594">
    <property type="entry name" value="HATPase_dom"/>
</dbReference>
<dbReference type="Proteomes" id="UP000284177">
    <property type="component" value="Unassembled WGS sequence"/>
</dbReference>
<evidence type="ECO:0000259" key="1">
    <source>
        <dbReference type="Pfam" id="PF02518"/>
    </source>
</evidence>